<dbReference type="EMBL" id="JAENRR010000022">
    <property type="protein sequence ID" value="MBK3517787.1"/>
    <property type="molecule type" value="Genomic_DNA"/>
</dbReference>
<evidence type="ECO:0000313" key="3">
    <source>
        <dbReference type="Proteomes" id="UP000605676"/>
    </source>
</evidence>
<reference evidence="2 3" key="1">
    <citation type="submission" date="2021-01" db="EMBL/GenBank/DDBJ databases">
        <title>Carboxyliciviraga sp.nov., isolated from coastal sediments.</title>
        <authorList>
            <person name="Lu D."/>
            <person name="Zhang T."/>
        </authorList>
    </citation>
    <scope>NUCLEOTIDE SEQUENCE [LARGE SCALE GENOMIC DNA]</scope>
    <source>
        <strain evidence="2 3">N1Y132</strain>
    </source>
</reference>
<proteinExistence type="predicted"/>
<feature type="chain" id="PRO_5045875632" description="Long-chain fatty acid transport protein" evidence="1">
    <location>
        <begin position="21"/>
        <end position="472"/>
    </location>
</feature>
<comment type="caution">
    <text evidence="2">The sequence shown here is derived from an EMBL/GenBank/DDBJ whole genome shotgun (WGS) entry which is preliminary data.</text>
</comment>
<keyword evidence="1" id="KW-0732">Signal</keyword>
<organism evidence="2 3">
    <name type="scientific">Carboxylicivirga marina</name>
    <dbReference type="NCBI Taxonomy" id="2800988"/>
    <lineage>
        <taxon>Bacteria</taxon>
        <taxon>Pseudomonadati</taxon>
        <taxon>Bacteroidota</taxon>
        <taxon>Bacteroidia</taxon>
        <taxon>Marinilabiliales</taxon>
        <taxon>Marinilabiliaceae</taxon>
        <taxon>Carboxylicivirga</taxon>
    </lineage>
</organism>
<dbReference type="Proteomes" id="UP000605676">
    <property type="component" value="Unassembled WGS sequence"/>
</dbReference>
<evidence type="ECO:0000256" key="1">
    <source>
        <dbReference type="SAM" id="SignalP"/>
    </source>
</evidence>
<dbReference type="RefSeq" id="WP_200465017.1">
    <property type="nucleotide sequence ID" value="NZ_JAENRR010000022.1"/>
</dbReference>
<dbReference type="Gene3D" id="2.40.160.60">
    <property type="entry name" value="Outer membrane protein transport protein (OMPP1/FadL/TodX)"/>
    <property type="match status" value="1"/>
</dbReference>
<name>A0ABS1HJD2_9BACT</name>
<sequence>MRKFSLFIIIMTLLVQNVVAQDAHYWTEQYGTKSMLLSNSVVGSVSDLGAVFYNPARLGQIEKPAFVISAKVYQLSNTNFENGAGDDIDLKKSKFGGAPSLVAGTFKIKWLPEHKFAYAFLTRYTSDINFSTRSQVYGDVIESLPGEEYFSGRIELNKKVKEEWMGVSWSKSLSEKLSIGVSTFITAREQSSLIESNLQAYPEDERLEMFTQKNSYSYDQFGLLWKIGLSYQLKRMTAGITVTTPNLRLFGEGDMQYEYFSTAYESNSSVYELDTQDGLEAIHKTPWSVAVGAGFKILKGTFHVSSEYFSAVDRHTIMQSEPFTGQSTGEEKYGQLVNRLNSVFNFGVGYNINVNEKVGAYVSYSTDFSAAIPNSYGIDPREDLVYIGSTFRSDISHFGAGVILDLSWADLTLGATNASAKYAIKRPIDFPNDDASVASVDEQESQIDWSRWRFIVGISVPLFKQMADKLNL</sequence>
<protein>
    <recommendedName>
        <fullName evidence="4">Long-chain fatty acid transport protein</fullName>
    </recommendedName>
</protein>
<gene>
    <name evidence="2" type="ORF">JIV24_10630</name>
</gene>
<keyword evidence="3" id="KW-1185">Reference proteome</keyword>
<evidence type="ECO:0000313" key="2">
    <source>
        <dbReference type="EMBL" id="MBK3517787.1"/>
    </source>
</evidence>
<accession>A0ABS1HJD2</accession>
<feature type="signal peptide" evidence="1">
    <location>
        <begin position="1"/>
        <end position="20"/>
    </location>
</feature>
<evidence type="ECO:0008006" key="4">
    <source>
        <dbReference type="Google" id="ProtNLM"/>
    </source>
</evidence>
<dbReference type="SUPFAM" id="SSF56935">
    <property type="entry name" value="Porins"/>
    <property type="match status" value="1"/>
</dbReference>